<evidence type="ECO:0000256" key="1">
    <source>
        <dbReference type="ARBA" id="ARBA00022737"/>
    </source>
</evidence>
<dbReference type="InterPro" id="IPR044974">
    <property type="entry name" value="Disease_R_plants"/>
</dbReference>
<dbReference type="SUPFAM" id="SSF52540">
    <property type="entry name" value="P-loop containing nucleoside triphosphate hydrolases"/>
    <property type="match status" value="1"/>
</dbReference>
<dbReference type="Pfam" id="PF00931">
    <property type="entry name" value="NB-ARC"/>
    <property type="match status" value="1"/>
</dbReference>
<keyword evidence="1" id="KW-0677">Repeat</keyword>
<evidence type="ECO:0000259" key="4">
    <source>
        <dbReference type="Pfam" id="PF23559"/>
    </source>
</evidence>
<dbReference type="GO" id="GO:0098542">
    <property type="term" value="P:defense response to other organism"/>
    <property type="evidence" value="ECO:0007669"/>
    <property type="project" value="TreeGrafter"/>
</dbReference>
<dbReference type="InterPro" id="IPR027417">
    <property type="entry name" value="P-loop_NTPase"/>
</dbReference>
<dbReference type="InterPro" id="IPR036388">
    <property type="entry name" value="WH-like_DNA-bd_sf"/>
</dbReference>
<reference evidence="6" key="1">
    <citation type="submission" date="2016-12" db="EMBL/GenBank/DDBJ databases">
        <title>Transcriptomic, proteomic, and metabolomic analysis of Citrus limon response to graft inoculation by Candidatus Liberibacter asiaticus.</title>
        <authorList>
            <person name="Ramsey J."/>
            <person name="Chin E."/>
            <person name="Chavez J."/>
            <person name="Saha S."/>
            <person name="Mischuk D."/>
            <person name="Mahoney J."/>
            <person name="Mohr J."/>
            <person name="Robison F."/>
            <person name="Godfrey K."/>
            <person name="Levesque C."/>
            <person name="Foster L."/>
            <person name="Xu Y."/>
            <person name="Strickler S."/>
            <person name="Fernandez-Pozo N."/>
            <person name="Polek M.L."/>
            <person name="Giovannoni J."/>
            <person name="Mueller L.A."/>
            <person name="Slupsky C."/>
            <person name="Bruce J."/>
            <person name="Cilia M."/>
        </authorList>
    </citation>
    <scope>NUCLEOTIDE SEQUENCE</scope>
</reference>
<dbReference type="PANTHER" id="PTHR23155:SF1228">
    <property type="entry name" value="NB-ARC DOMAIN CONTAINING PROTEIN, EXPRESSED"/>
    <property type="match status" value="1"/>
</dbReference>
<dbReference type="InterPro" id="IPR032675">
    <property type="entry name" value="LRR_dom_sf"/>
</dbReference>
<evidence type="ECO:0000259" key="3">
    <source>
        <dbReference type="Pfam" id="PF00931"/>
    </source>
</evidence>
<name>A0A1S8ACN3_CITLI</name>
<sequence length="825" mass="95496">MDIQFRLFSERLRRLLSGEEVTLPDAAKQLAQNLHTEIEIVTSLLRDYECEIAGHLVNIIVEEEESNSPDLHAIMEEINSFAYESEKVVDTFIVSIAQQKSQSSSKEMCDALVEFRSKIIDIQQRLQQVQHIDTGIVEQIKFIQADTGNSSVSPMFTKRDTVGLDDRMEELLDLLIEGPPRLSLVAVLDSIGLDRTAFVAEAYNSSFAKHYFDCLVWVPQSFPYNFNHILDDLIKFVMPSSRPSEILDKNSEMKKIILREYLMNKRYFVVLADVWSIDVWDNIREILPDNQNGSRVVITVLDSEILTYFQLENGEDIRLDLVPDGRPLRGTYQGWPFHILYHGSLSFEENEKETKEKPLRLQLIRYSSLPFYLKLCCIYLYVFPLYSDISTRQLYQLWIAEGFIPDNNEGTAEKYLEHLINRGFVEAKKIKVGSRINTCSIPNRWWPALIQVALAGEFIYSSVIDQESDSRKMIKRLTANVNLSELDSLEDFNLYLHSLLCLSSESHHLDPLDCEKICKMFKFLRVLDLGSLVLSQLPSGIENLFFLRYLKLNIPSLKSLPSSFLSSISNLYTLDMPFSYIHHTADVFWEMNKLRHLNFGLFTLPAYPRNDCGSLENLNFISALHPRCCTPDILGRLPNLRKLRIHGDLSNNQSLLSKSLYKLSSLESLKLVNESKMPRLSKIVLDEYQFPPSLTHLSFSNTELMEDPMPTLEKLPLLQVLKLKKNSYLGRKLTCGSHGFPKLKVLHLKSMLWLEEWTMGTGAMPKLECLIIDPCAYLKRLPKQLWSVKRFKKLELWRPQPELRQKLRDFKDKEQYNIQLYPYGI</sequence>
<evidence type="ECO:0000256" key="2">
    <source>
        <dbReference type="ARBA" id="ARBA00022821"/>
    </source>
</evidence>
<organism evidence="6">
    <name type="scientific">Citrus limon</name>
    <name type="common">Lemon</name>
    <name type="synonym">Citrus medica var. limon</name>
    <dbReference type="NCBI Taxonomy" id="2708"/>
    <lineage>
        <taxon>Eukaryota</taxon>
        <taxon>Viridiplantae</taxon>
        <taxon>Streptophyta</taxon>
        <taxon>Embryophyta</taxon>
        <taxon>Tracheophyta</taxon>
        <taxon>Spermatophyta</taxon>
        <taxon>Magnoliopsida</taxon>
        <taxon>eudicotyledons</taxon>
        <taxon>Gunneridae</taxon>
        <taxon>Pentapetalae</taxon>
        <taxon>rosids</taxon>
        <taxon>malvids</taxon>
        <taxon>Sapindales</taxon>
        <taxon>Rutaceae</taxon>
        <taxon>Aurantioideae</taxon>
        <taxon>Citrus</taxon>
    </lineage>
</organism>
<dbReference type="GO" id="GO:0043531">
    <property type="term" value="F:ADP binding"/>
    <property type="evidence" value="ECO:0007669"/>
    <property type="project" value="InterPro"/>
</dbReference>
<dbReference type="EMBL" id="GFAY01000485">
    <property type="protein sequence ID" value="JAV45165.1"/>
    <property type="molecule type" value="Transcribed_RNA"/>
</dbReference>
<dbReference type="InterPro" id="IPR055414">
    <property type="entry name" value="LRR_R13L4/SHOC2-like"/>
</dbReference>
<dbReference type="SUPFAM" id="SSF52058">
    <property type="entry name" value="L domain-like"/>
    <property type="match status" value="1"/>
</dbReference>
<dbReference type="Gene3D" id="3.40.50.300">
    <property type="entry name" value="P-loop containing nucleotide triphosphate hydrolases"/>
    <property type="match status" value="1"/>
</dbReference>
<dbReference type="Pfam" id="PF23559">
    <property type="entry name" value="WHD_DRP"/>
    <property type="match status" value="1"/>
</dbReference>
<accession>A0A1S8ACN3</accession>
<keyword evidence="2" id="KW-0611">Plant defense</keyword>
<dbReference type="PANTHER" id="PTHR23155">
    <property type="entry name" value="DISEASE RESISTANCE PROTEIN RP"/>
    <property type="match status" value="1"/>
</dbReference>
<feature type="domain" description="NB-ARC" evidence="3">
    <location>
        <begin position="165"/>
        <end position="310"/>
    </location>
</feature>
<feature type="domain" description="Disease resistance protein winged helix" evidence="4">
    <location>
        <begin position="382"/>
        <end position="441"/>
    </location>
</feature>
<dbReference type="Gene3D" id="1.20.5.4130">
    <property type="match status" value="1"/>
</dbReference>
<dbReference type="InterPro" id="IPR002182">
    <property type="entry name" value="NB-ARC"/>
</dbReference>
<proteinExistence type="predicted"/>
<dbReference type="Pfam" id="PF23598">
    <property type="entry name" value="LRR_14"/>
    <property type="match status" value="1"/>
</dbReference>
<evidence type="ECO:0000313" key="6">
    <source>
        <dbReference type="EMBL" id="JAV45165.1"/>
    </source>
</evidence>
<protein>
    <submittedName>
        <fullName evidence="6">Disease resistance protein CC-NBS-LRR class family</fullName>
    </submittedName>
</protein>
<evidence type="ECO:0000259" key="5">
    <source>
        <dbReference type="Pfam" id="PF23598"/>
    </source>
</evidence>
<dbReference type="AlphaFoldDB" id="A0A1S8ACN3"/>
<feature type="domain" description="Disease resistance R13L4/SHOC-2-like LRR" evidence="5">
    <location>
        <begin position="519"/>
        <end position="773"/>
    </location>
</feature>
<dbReference type="Gene3D" id="3.80.10.10">
    <property type="entry name" value="Ribonuclease Inhibitor"/>
    <property type="match status" value="1"/>
</dbReference>
<dbReference type="Gene3D" id="1.10.10.10">
    <property type="entry name" value="Winged helix-like DNA-binding domain superfamily/Winged helix DNA-binding domain"/>
    <property type="match status" value="1"/>
</dbReference>
<dbReference type="InterPro" id="IPR058922">
    <property type="entry name" value="WHD_DRP"/>
</dbReference>